<accession>A0A7R9CR08</accession>
<sequence length="149" mass="16399">MAHSGFFISLLMNHQRKFPKIKETNLYCDLCGGLRPFGVLKELTFPSSPTTKRVVGELSFPSILTSKSVLKELPFPSSPTSKRVLGELPFPSSPTTKSVLGQLSSSPTSKSQADPDNRNTQQKEASKNQGFVSSNRINKPWLPGRGQTY</sequence>
<feature type="region of interest" description="Disordered" evidence="1">
    <location>
        <begin position="73"/>
        <end position="149"/>
    </location>
</feature>
<evidence type="ECO:0000313" key="2">
    <source>
        <dbReference type="EMBL" id="CAD7400884.1"/>
    </source>
</evidence>
<feature type="compositionally biased region" description="Polar residues" evidence="1">
    <location>
        <begin position="93"/>
        <end position="137"/>
    </location>
</feature>
<reference evidence="2" key="1">
    <citation type="submission" date="2020-11" db="EMBL/GenBank/DDBJ databases">
        <authorList>
            <person name="Tran Van P."/>
        </authorList>
    </citation>
    <scope>NUCLEOTIDE SEQUENCE</scope>
</reference>
<protein>
    <submittedName>
        <fullName evidence="2">Uncharacterized protein</fullName>
    </submittedName>
</protein>
<dbReference type="EMBL" id="OC318177">
    <property type="protein sequence ID" value="CAD7400884.1"/>
    <property type="molecule type" value="Genomic_DNA"/>
</dbReference>
<proteinExistence type="predicted"/>
<dbReference type="AlphaFoldDB" id="A0A7R9CR08"/>
<name>A0A7R9CR08_TIMCR</name>
<gene>
    <name evidence="2" type="ORF">TCEB3V08_LOCUS5748</name>
</gene>
<organism evidence="2">
    <name type="scientific">Timema cristinae</name>
    <name type="common">Walking stick</name>
    <dbReference type="NCBI Taxonomy" id="61476"/>
    <lineage>
        <taxon>Eukaryota</taxon>
        <taxon>Metazoa</taxon>
        <taxon>Ecdysozoa</taxon>
        <taxon>Arthropoda</taxon>
        <taxon>Hexapoda</taxon>
        <taxon>Insecta</taxon>
        <taxon>Pterygota</taxon>
        <taxon>Neoptera</taxon>
        <taxon>Polyneoptera</taxon>
        <taxon>Phasmatodea</taxon>
        <taxon>Timematodea</taxon>
        <taxon>Timematoidea</taxon>
        <taxon>Timematidae</taxon>
        <taxon>Timema</taxon>
    </lineage>
</organism>
<evidence type="ECO:0000256" key="1">
    <source>
        <dbReference type="SAM" id="MobiDB-lite"/>
    </source>
</evidence>